<evidence type="ECO:0000313" key="4">
    <source>
        <dbReference type="EMBL" id="RYP83805.1"/>
    </source>
</evidence>
<comment type="caution">
    <text evidence="4">The sequence shown here is derived from an EMBL/GenBank/DDBJ whole genome shotgun (WGS) entry which is preliminary data.</text>
</comment>
<dbReference type="PROSITE" id="PS51257">
    <property type="entry name" value="PROKAR_LIPOPROTEIN"/>
    <property type="match status" value="1"/>
</dbReference>
<evidence type="ECO:0008006" key="6">
    <source>
        <dbReference type="Google" id="ProtNLM"/>
    </source>
</evidence>
<keyword evidence="2" id="KW-0812">Transmembrane</keyword>
<sequence length="423" mass="44414">MTSHRRAALPAAATLATACLLTPLMTPALAVQAAADEEVTFGTSEEAAPTVGPGRYTFPMPGAGTDFYLTVERTVPRSTLWVAETLVSSTNHNGYGYFDPSGADSKNRCGEESDTFEGDDYVGHRFMTGITGIGRGPCLKEDAVTFEYRAYESSDGSYPAGEKAQLAVWEEPPVEDASLLPPPSTTTTWDGAVQPAKGDAELGTSYADAPELTQGRWSVHVDPGVPALFAVPLDWGQHLELQLKYTGAEWKEYVPVEPVLLTPLGGEADWARTEGDGPTFPDANLKYPSMDGGVVSPTITWRNREKPTANPAAFAGTYYVLLRMGTKDAPAKGADVTVGVNVVTDRAADAPYAEDAPALPDISGKTSAGEGKEYSGDGGGGTEEASGPESEPTPWGAVTALFGGSAVMAAAGAFSLGRYRRGL</sequence>
<evidence type="ECO:0000256" key="2">
    <source>
        <dbReference type="SAM" id="Phobius"/>
    </source>
</evidence>
<name>A0A4Q4Z8N3_9ACTN</name>
<keyword evidence="5" id="KW-1185">Reference proteome</keyword>
<feature type="transmembrane region" description="Helical" evidence="2">
    <location>
        <begin position="395"/>
        <end position="417"/>
    </location>
</feature>
<organism evidence="4 5">
    <name type="scientific">Nocardioides guangzhouensis</name>
    <dbReference type="NCBI Taxonomy" id="2497878"/>
    <lineage>
        <taxon>Bacteria</taxon>
        <taxon>Bacillati</taxon>
        <taxon>Actinomycetota</taxon>
        <taxon>Actinomycetes</taxon>
        <taxon>Propionibacteriales</taxon>
        <taxon>Nocardioidaceae</taxon>
        <taxon>Nocardioides</taxon>
    </lineage>
</organism>
<accession>A0A4Q4Z8N3</accession>
<keyword evidence="3" id="KW-0732">Signal</keyword>
<evidence type="ECO:0000256" key="3">
    <source>
        <dbReference type="SAM" id="SignalP"/>
    </source>
</evidence>
<protein>
    <recommendedName>
        <fullName evidence="6">Peptidase</fullName>
    </recommendedName>
</protein>
<dbReference type="EMBL" id="SDKM01000029">
    <property type="protein sequence ID" value="RYP83805.1"/>
    <property type="molecule type" value="Genomic_DNA"/>
</dbReference>
<feature type="region of interest" description="Disordered" evidence="1">
    <location>
        <begin position="352"/>
        <end position="396"/>
    </location>
</feature>
<dbReference type="RefSeq" id="WP_134719522.1">
    <property type="nucleotide sequence ID" value="NZ_SDKM01000029.1"/>
</dbReference>
<reference evidence="4 5" key="1">
    <citation type="submission" date="2019-01" db="EMBL/GenBank/DDBJ databases">
        <title>Nocardioides guangzhouensis sp. nov., an actinobacterium isolated from soil.</title>
        <authorList>
            <person name="Fu Y."/>
            <person name="Cai Y."/>
            <person name="Lin Z."/>
            <person name="Chen P."/>
        </authorList>
    </citation>
    <scope>NUCLEOTIDE SEQUENCE [LARGE SCALE GENOMIC DNA]</scope>
    <source>
        <strain evidence="4 5">130</strain>
    </source>
</reference>
<feature type="chain" id="PRO_5020498067" description="Peptidase" evidence="3">
    <location>
        <begin position="31"/>
        <end position="423"/>
    </location>
</feature>
<evidence type="ECO:0000313" key="5">
    <source>
        <dbReference type="Proteomes" id="UP000295198"/>
    </source>
</evidence>
<dbReference type="PROSITE" id="PS51318">
    <property type="entry name" value="TAT"/>
    <property type="match status" value="1"/>
</dbReference>
<dbReference type="InterPro" id="IPR006311">
    <property type="entry name" value="TAT_signal"/>
</dbReference>
<feature type="compositionally biased region" description="Low complexity" evidence="1">
    <location>
        <begin position="352"/>
        <end position="361"/>
    </location>
</feature>
<keyword evidence="2" id="KW-1133">Transmembrane helix</keyword>
<proteinExistence type="predicted"/>
<dbReference type="OrthoDB" id="4318225at2"/>
<keyword evidence="2" id="KW-0472">Membrane</keyword>
<dbReference type="Proteomes" id="UP000295198">
    <property type="component" value="Unassembled WGS sequence"/>
</dbReference>
<evidence type="ECO:0000256" key="1">
    <source>
        <dbReference type="SAM" id="MobiDB-lite"/>
    </source>
</evidence>
<feature type="signal peptide" evidence="3">
    <location>
        <begin position="1"/>
        <end position="30"/>
    </location>
</feature>
<dbReference type="AlphaFoldDB" id="A0A4Q4Z8N3"/>
<gene>
    <name evidence="4" type="ORF">EKO23_18060</name>
</gene>